<evidence type="ECO:0000313" key="1">
    <source>
        <dbReference type="EMBL" id="QVR48641.1"/>
    </source>
</evidence>
<proteinExistence type="predicted"/>
<name>A0A8E6URS9_9CAUD</name>
<reference evidence="1" key="1">
    <citation type="submission" date="2021-04" db="EMBL/GenBank/DDBJ databases">
        <authorList>
            <person name="Han K."/>
            <person name="Tian F."/>
            <person name="Li F."/>
            <person name="Tong Y."/>
        </authorList>
    </citation>
    <scope>NUCLEOTIDE SEQUENCE</scope>
</reference>
<organism evidence="1 2">
    <name type="scientific">Stenotrophomonas phage BUCT609</name>
    <dbReference type="NCBI Taxonomy" id="2834250"/>
    <lineage>
        <taxon>Viruses</taxon>
        <taxon>Duplodnaviria</taxon>
        <taxon>Heunggongvirae</taxon>
        <taxon>Uroviricota</taxon>
        <taxon>Caudoviricetes</taxon>
        <taxon>Autographivirales</taxon>
        <taxon>Autonotataviridae</taxon>
        <taxon>Gujervirinae</taxon>
        <taxon>Maltophvirus</taxon>
        <taxon>Maltophvirus BUCT609</taxon>
    </lineage>
</organism>
<accession>A0A8E6URS9</accession>
<evidence type="ECO:0000313" key="2">
    <source>
        <dbReference type="Proteomes" id="UP000682369"/>
    </source>
</evidence>
<dbReference type="Proteomes" id="UP000682369">
    <property type="component" value="Segment"/>
</dbReference>
<sequence>MQFRLFNKPAAFDIENGKPAGKMWIDGYYDDYVSGEAYEGRVDIHGSVGLMTVKVLGGNIPPGATVTIDQLRKQVVVRWAAWSPPVQEVKEVLNGSFESDAYWEIVGPDTPARIETGWSPNGKGNLTYRDRKGDYTVRGQWAPVSSVNRLITLNGKVEHGKSSKGNASCAMGLSWYDENRNLVREDFGDPITNGGKGRWYDAQVQSASSDRNIKFVRPAIKFGRKKQNHPIHAGQITWDHAYVDGYDEDDILWVEVEVTDSIHNKAVHRGTIDITGTYMISQLYPWSVDQDAVGAALSHVSQAGKSNSLAEEFASELPVIHYVEYKSAINRGILYDEAAAALPVIDSVVYKPTLIRIVAPLEPALAALPTIVSHSYIKTVKHGGAYTETVAAALPTILEVTTQ</sequence>
<dbReference type="EMBL" id="MW960043">
    <property type="protein sequence ID" value="QVR48641.1"/>
    <property type="molecule type" value="Genomic_DNA"/>
</dbReference>
<keyword evidence="2" id="KW-1185">Reference proteome</keyword>
<protein>
    <submittedName>
        <fullName evidence="1">Tail fiber protein</fullName>
    </submittedName>
</protein>